<dbReference type="Gene3D" id="1.10.1200.10">
    <property type="entry name" value="ACP-like"/>
    <property type="match status" value="1"/>
</dbReference>
<dbReference type="InterPro" id="IPR042104">
    <property type="entry name" value="PKS_dehydratase_sf"/>
</dbReference>
<feature type="region of interest" description="N-terminal hotdog fold" evidence="9">
    <location>
        <begin position="1"/>
        <end position="108"/>
    </location>
</feature>
<keyword evidence="6" id="KW-0560">Oxidoreductase</keyword>
<dbReference type="InterPro" id="IPR049551">
    <property type="entry name" value="PKS_DH_C"/>
</dbReference>
<feature type="region of interest" description="C-terminal hotdog fold" evidence="9">
    <location>
        <begin position="120"/>
        <end position="263"/>
    </location>
</feature>
<keyword evidence="7" id="KW-0511">Multifunctional enzyme</keyword>
<gene>
    <name evidence="12" type="ORF">CGXH109_LOCUS44314</name>
</gene>
<evidence type="ECO:0000256" key="9">
    <source>
        <dbReference type="PROSITE-ProRule" id="PRU01363"/>
    </source>
</evidence>
<dbReference type="PROSITE" id="PS00059">
    <property type="entry name" value="ADH_ZINC"/>
    <property type="match status" value="1"/>
</dbReference>
<dbReference type="CDD" id="cd05195">
    <property type="entry name" value="enoyl_red"/>
    <property type="match status" value="1"/>
</dbReference>
<evidence type="ECO:0000259" key="10">
    <source>
        <dbReference type="PROSITE" id="PS50075"/>
    </source>
</evidence>
<dbReference type="InterPro" id="IPR057326">
    <property type="entry name" value="KR_dom"/>
</dbReference>
<dbReference type="InterPro" id="IPR013217">
    <property type="entry name" value="Methyltransf_12"/>
</dbReference>
<evidence type="ECO:0000256" key="3">
    <source>
        <dbReference type="ARBA" id="ARBA00022603"/>
    </source>
</evidence>
<keyword evidence="4" id="KW-0808">Transferase</keyword>
<dbReference type="GO" id="GO:0031177">
    <property type="term" value="F:phosphopantetheine binding"/>
    <property type="evidence" value="ECO:0007669"/>
    <property type="project" value="InterPro"/>
</dbReference>
<evidence type="ECO:0000256" key="7">
    <source>
        <dbReference type="ARBA" id="ARBA00023268"/>
    </source>
</evidence>
<dbReference type="SMART" id="SM00822">
    <property type="entry name" value="PKS_KR"/>
    <property type="match status" value="1"/>
</dbReference>
<dbReference type="SUPFAM" id="SSF51735">
    <property type="entry name" value="NAD(P)-binding Rossmann-fold domains"/>
    <property type="match status" value="2"/>
</dbReference>
<dbReference type="PROSITE" id="PS00012">
    <property type="entry name" value="PHOSPHOPANTETHEINE"/>
    <property type="match status" value="1"/>
</dbReference>
<feature type="active site" description="Proton acceptor; for dehydratase activity" evidence="9">
    <location>
        <position position="13"/>
    </location>
</feature>
<dbReference type="InterPro" id="IPR013154">
    <property type="entry name" value="ADH-like_N"/>
</dbReference>
<keyword evidence="2" id="KW-0597">Phosphoprotein</keyword>
<evidence type="ECO:0000256" key="6">
    <source>
        <dbReference type="ARBA" id="ARBA00023002"/>
    </source>
</evidence>
<keyword evidence="8" id="KW-0012">Acyltransferase</keyword>
<evidence type="ECO:0000313" key="13">
    <source>
        <dbReference type="Proteomes" id="UP001152533"/>
    </source>
</evidence>
<dbReference type="SMART" id="SM00829">
    <property type="entry name" value="PKS_ER"/>
    <property type="match status" value="1"/>
</dbReference>
<dbReference type="Pfam" id="PF08242">
    <property type="entry name" value="Methyltransf_12"/>
    <property type="match status" value="1"/>
</dbReference>
<dbReference type="InterPro" id="IPR013968">
    <property type="entry name" value="PKS_KR"/>
</dbReference>
<protein>
    <recommendedName>
        <fullName evidence="14">Carrier domain-containing protein</fullName>
    </recommendedName>
</protein>
<comment type="caution">
    <text evidence="12">The sequence shown here is derived from an EMBL/GenBank/DDBJ whole genome shotgun (WGS) entry which is preliminary data.</text>
</comment>
<dbReference type="PROSITE" id="PS50075">
    <property type="entry name" value="CARRIER"/>
    <property type="match status" value="1"/>
</dbReference>
<dbReference type="SMART" id="SM00823">
    <property type="entry name" value="PKS_PP"/>
    <property type="match status" value="1"/>
</dbReference>
<keyword evidence="1" id="KW-0596">Phosphopantetheine</keyword>
<dbReference type="GO" id="GO:0030639">
    <property type="term" value="P:polyketide biosynthetic process"/>
    <property type="evidence" value="ECO:0007669"/>
    <property type="project" value="UniProtKB-ARBA"/>
</dbReference>
<dbReference type="InterPro" id="IPR036291">
    <property type="entry name" value="NAD(P)-bd_dom_sf"/>
</dbReference>
<dbReference type="InterPro" id="IPR020806">
    <property type="entry name" value="PKS_PP-bd"/>
</dbReference>
<dbReference type="Gene3D" id="3.10.129.110">
    <property type="entry name" value="Polyketide synthase dehydratase"/>
    <property type="match status" value="1"/>
</dbReference>
<feature type="domain" description="PKS/mFAS DH" evidence="11">
    <location>
        <begin position="1"/>
        <end position="263"/>
    </location>
</feature>
<dbReference type="SMART" id="SM00826">
    <property type="entry name" value="PKS_DH"/>
    <property type="match status" value="1"/>
</dbReference>
<dbReference type="Pfam" id="PF14765">
    <property type="entry name" value="PS-DH"/>
    <property type="match status" value="1"/>
</dbReference>
<dbReference type="SUPFAM" id="SSF53335">
    <property type="entry name" value="S-adenosyl-L-methionine-dependent methyltransferases"/>
    <property type="match status" value="1"/>
</dbReference>
<evidence type="ECO:0008006" key="14">
    <source>
        <dbReference type="Google" id="ProtNLM"/>
    </source>
</evidence>
<dbReference type="InterPro" id="IPR011032">
    <property type="entry name" value="GroES-like_sf"/>
</dbReference>
<dbReference type="SUPFAM" id="SSF50129">
    <property type="entry name" value="GroES-like"/>
    <property type="match status" value="1"/>
</dbReference>
<sequence>MDSNLEQVNLEDHGVDACGTDSSFPFAAYLSIAEEALRQVTGGVLEAFSAKDFSVTSALHLETGNPTEIHTRLRRIDESSFHVQITSWKNDVWTEHCSAEVSAGPFPLRPRQGIKKKEFPSLLSPQYWYTTVQDRGFTYGPTFRGLDNISVSPYSREATAFVHPMDDPSDYLIHPTALDQCFQTLVTAGCHGQHRKAKYVSMPSSVKEIFISRAAGNFWATATSNSSPLGELSGSLLAYTDDGKEVMSMSGVQGSQIATQAGTDELPLLSHARWNAHANFYPFHELHGQDSLATAIDILKLTNPQLRVLEVGTGSDTTTRVLLEHLRPEKGRQYFSNYTYATLSSNALREAKETLSDIEGLELGCLDPFIDDKPLDLESGFYDIVISTSSFDSIEDAKTSLNRFKDLLRPSGYPKTLLLACKESGFDVTNVEDRPITAATLILKLPVPIFSDNICIVSPEQPHQLVDHFRSALESSSIQTRTCFSTKDIQADDALVFFWDLVKPYLYNITDEQFAPLIELLSGHKKPIIWVTPHSQTSCTSPESAMIHGLARTLRSELKTDITVVELDTLVDNPGNLAQCLLQIVKSLPLRRFNDVLSPDFEFSISNGAVRVPRFDWTTAQAELSRCSSRRAAQSLSRLLPKKPRQIDSLNWINFPLQDLEPGNVRVEVKASAVWKDDADTVKHIVDTSKLCLGHEGAGVITQVGRDVQGFKAGEKIMFLSSGALASHLDISPTRCLRLEEETPFEVASYLPFSYAAAFLAVVEFGRIQKNAVVLLRFVQSHLSFALVQILKSIGAKIHAIVDSETDQFILENDYQVPQSCILTSGGETIISQIRASMNGSKVDYVLGLPDHQSDDLLKYLSSTGTFLDISDSPATRGLLEALRSSQAYRVVNTALLSVEEPELIGRYEECKSYFSEKPRLSWTTLVSIFDADASREAFQAASQEGSRESKVILRTPDQDQRKKLEMSSSATGLSFRSDAAYLMVGGLGGLGRAVSTWMVENDAKELVFLSRSSGETPETFNFLRSCEARTVAGSVANLDVSRAIKSATKPIAGVIQISMVLRDNATTRMTFTEWREWVSPKVDGALNLHNALLHQQLDFFLLFSSMSGITGQIGQANYNAANAYLDAFVKFRHGLGLPASVIDIGVMGGIGVVAQTDNMELRAKAAGYHVLGEQDLLDCMIASILHSQPNPDTTSDMSQMVLGLWSQKPLADPSTHVLWKRDARMGLAYSFNSQRGSSAQEQAGEDKVDAIVFLAKTNPEKLQDEATIELIVKHIGNAMSELLAQPDAEILPTALLDDIGLDSLNAIELTGWISQYFFVDLPLFDLIHTPTLWDLAVKVAELM</sequence>
<dbReference type="Pfam" id="PF08240">
    <property type="entry name" value="ADH_N"/>
    <property type="match status" value="1"/>
</dbReference>
<evidence type="ECO:0000256" key="5">
    <source>
        <dbReference type="ARBA" id="ARBA00022857"/>
    </source>
</evidence>
<evidence type="ECO:0000256" key="8">
    <source>
        <dbReference type="ARBA" id="ARBA00023315"/>
    </source>
</evidence>
<dbReference type="InterPro" id="IPR006162">
    <property type="entry name" value="Ppantetheine_attach_site"/>
</dbReference>
<dbReference type="Gene3D" id="3.40.50.720">
    <property type="entry name" value="NAD(P)-binding Rossmann-like Domain"/>
    <property type="match status" value="2"/>
</dbReference>
<dbReference type="InterPro" id="IPR029063">
    <property type="entry name" value="SAM-dependent_MTases_sf"/>
</dbReference>
<dbReference type="PANTHER" id="PTHR43775">
    <property type="entry name" value="FATTY ACID SYNTHASE"/>
    <property type="match status" value="1"/>
</dbReference>
<dbReference type="Proteomes" id="UP001152533">
    <property type="component" value="Unassembled WGS sequence"/>
</dbReference>
<evidence type="ECO:0000259" key="11">
    <source>
        <dbReference type="PROSITE" id="PS52019"/>
    </source>
</evidence>
<dbReference type="SUPFAM" id="SSF47336">
    <property type="entry name" value="ACP-like"/>
    <property type="match status" value="1"/>
</dbReference>
<dbReference type="PROSITE" id="PS52019">
    <property type="entry name" value="PKS_MFAS_DH"/>
    <property type="match status" value="1"/>
</dbReference>
<evidence type="ECO:0000313" key="12">
    <source>
        <dbReference type="EMBL" id="CAI0645333.1"/>
    </source>
</evidence>
<dbReference type="InterPro" id="IPR020807">
    <property type="entry name" value="PKS_DH"/>
</dbReference>
<accession>A0A9W4RPY8</accession>
<proteinExistence type="predicted"/>
<dbReference type="InterPro" id="IPR049900">
    <property type="entry name" value="PKS_mFAS_DH"/>
</dbReference>
<keyword evidence="5" id="KW-0521">NADP</keyword>
<dbReference type="Gene3D" id="3.40.50.150">
    <property type="entry name" value="Vaccinia Virus protein VP39"/>
    <property type="match status" value="1"/>
</dbReference>
<keyword evidence="3" id="KW-0489">Methyltransferase</keyword>
<dbReference type="InterPro" id="IPR036736">
    <property type="entry name" value="ACP-like_sf"/>
</dbReference>
<dbReference type="EMBL" id="CAMGZC010000233">
    <property type="protein sequence ID" value="CAI0645333.1"/>
    <property type="molecule type" value="Genomic_DNA"/>
</dbReference>
<dbReference type="InterPro" id="IPR009081">
    <property type="entry name" value="PP-bd_ACP"/>
</dbReference>
<dbReference type="InterPro" id="IPR002328">
    <property type="entry name" value="ADH_Zn_CS"/>
</dbReference>
<dbReference type="Pfam" id="PF23114">
    <property type="entry name" value="NAD-bd_HRPKS_sdrA"/>
    <property type="match status" value="1"/>
</dbReference>
<dbReference type="PANTHER" id="PTHR43775:SF49">
    <property type="entry name" value="SYNTHASE, PUTATIVE (JCVI)-RELATED"/>
    <property type="match status" value="1"/>
</dbReference>
<dbReference type="Gene3D" id="3.90.180.10">
    <property type="entry name" value="Medium-chain alcohol dehydrogenases, catalytic domain"/>
    <property type="match status" value="1"/>
</dbReference>
<evidence type="ECO:0000256" key="2">
    <source>
        <dbReference type="ARBA" id="ARBA00022553"/>
    </source>
</evidence>
<dbReference type="Pfam" id="PF00550">
    <property type="entry name" value="PP-binding"/>
    <property type="match status" value="1"/>
</dbReference>
<feature type="domain" description="Carrier" evidence="10">
    <location>
        <begin position="1267"/>
        <end position="1344"/>
    </location>
</feature>
<dbReference type="GO" id="GO:0006633">
    <property type="term" value="P:fatty acid biosynthetic process"/>
    <property type="evidence" value="ECO:0007669"/>
    <property type="project" value="TreeGrafter"/>
</dbReference>
<dbReference type="InterPro" id="IPR050091">
    <property type="entry name" value="PKS_NRPS_Biosynth_Enz"/>
</dbReference>
<dbReference type="InterPro" id="IPR020843">
    <property type="entry name" value="ER"/>
</dbReference>
<evidence type="ECO:0000256" key="1">
    <source>
        <dbReference type="ARBA" id="ARBA00022450"/>
    </source>
</evidence>
<dbReference type="GO" id="GO:0004312">
    <property type="term" value="F:fatty acid synthase activity"/>
    <property type="evidence" value="ECO:0007669"/>
    <property type="project" value="TreeGrafter"/>
</dbReference>
<dbReference type="InterPro" id="IPR056501">
    <property type="entry name" value="NAD-bd_HRPKS_sdrA"/>
</dbReference>
<keyword evidence="13" id="KW-1185">Reference proteome</keyword>
<dbReference type="GO" id="GO:0008270">
    <property type="term" value="F:zinc ion binding"/>
    <property type="evidence" value="ECO:0007669"/>
    <property type="project" value="InterPro"/>
</dbReference>
<evidence type="ECO:0000256" key="4">
    <source>
        <dbReference type="ARBA" id="ARBA00022679"/>
    </source>
</evidence>
<organism evidence="12 13">
    <name type="scientific">Colletotrichum noveboracense</name>
    <dbReference type="NCBI Taxonomy" id="2664923"/>
    <lineage>
        <taxon>Eukaryota</taxon>
        <taxon>Fungi</taxon>
        <taxon>Dikarya</taxon>
        <taxon>Ascomycota</taxon>
        <taxon>Pezizomycotina</taxon>
        <taxon>Sordariomycetes</taxon>
        <taxon>Hypocreomycetidae</taxon>
        <taxon>Glomerellales</taxon>
        <taxon>Glomerellaceae</taxon>
        <taxon>Colletotrichum</taxon>
        <taxon>Colletotrichum gloeosporioides species complex</taxon>
    </lineage>
</organism>
<dbReference type="GO" id="GO:0016491">
    <property type="term" value="F:oxidoreductase activity"/>
    <property type="evidence" value="ECO:0007669"/>
    <property type="project" value="UniProtKB-KW"/>
</dbReference>
<feature type="active site" description="Proton donor; for dehydratase activity" evidence="9">
    <location>
        <position position="179"/>
    </location>
</feature>
<reference evidence="12" key="1">
    <citation type="submission" date="2022-08" db="EMBL/GenBank/DDBJ databases">
        <authorList>
            <person name="Giroux E."/>
            <person name="Giroux E."/>
        </authorList>
    </citation>
    <scope>NUCLEOTIDE SEQUENCE</scope>
    <source>
        <strain evidence="12">H1091258</strain>
    </source>
</reference>
<dbReference type="Pfam" id="PF08659">
    <property type="entry name" value="KR"/>
    <property type="match status" value="1"/>
</dbReference>
<name>A0A9W4RPY8_9PEZI</name>